<keyword evidence="3" id="KW-1185">Reference proteome</keyword>
<feature type="chain" id="PRO_5001870282" description="DUF4367 domain-containing protein" evidence="1">
    <location>
        <begin position="27"/>
        <end position="177"/>
    </location>
</feature>
<evidence type="ECO:0008006" key="4">
    <source>
        <dbReference type="Google" id="ProtNLM"/>
    </source>
</evidence>
<organism evidence="2 3">
    <name type="scientific">Paenibacillus macerans</name>
    <name type="common">Bacillus macerans</name>
    <dbReference type="NCBI Taxonomy" id="44252"/>
    <lineage>
        <taxon>Bacteria</taxon>
        <taxon>Bacillati</taxon>
        <taxon>Bacillota</taxon>
        <taxon>Bacilli</taxon>
        <taxon>Bacillales</taxon>
        <taxon>Paenibacillaceae</taxon>
        <taxon>Paenibacillus</taxon>
    </lineage>
</organism>
<protein>
    <recommendedName>
        <fullName evidence="4">DUF4367 domain-containing protein</fullName>
    </recommendedName>
</protein>
<comment type="caution">
    <text evidence="2">The sequence shown here is derived from an EMBL/GenBank/DDBJ whole genome shotgun (WGS) entry which is preliminary data.</text>
</comment>
<proteinExistence type="predicted"/>
<feature type="signal peptide" evidence="1">
    <location>
        <begin position="1"/>
        <end position="26"/>
    </location>
</feature>
<dbReference type="OrthoDB" id="2665021at2"/>
<dbReference type="Proteomes" id="UP000029278">
    <property type="component" value="Unassembled WGS sequence"/>
</dbReference>
<reference evidence="2 3" key="1">
    <citation type="submission" date="2014-04" db="EMBL/GenBank/DDBJ databases">
        <authorList>
            <person name="Bishop-Lilly K.A."/>
            <person name="Broomall S.M."/>
            <person name="Chain P.S."/>
            <person name="Chertkov O."/>
            <person name="Coyne S.R."/>
            <person name="Daligault H.E."/>
            <person name="Davenport K.W."/>
            <person name="Erkkila T."/>
            <person name="Frey K.G."/>
            <person name="Gibbons H.S."/>
            <person name="Gu W."/>
            <person name="Jaissle J."/>
            <person name="Johnson S.L."/>
            <person name="Koroleva G.I."/>
            <person name="Ladner J.T."/>
            <person name="Lo C.-C."/>
            <person name="Minogue T.D."/>
            <person name="Munk C."/>
            <person name="Palacios G.F."/>
            <person name="Redden C.L."/>
            <person name="Rosenzweig C.N."/>
            <person name="Scholz M.B."/>
            <person name="Teshima H."/>
            <person name="Xu Y."/>
        </authorList>
    </citation>
    <scope>NUCLEOTIDE SEQUENCE [LARGE SCALE GENOMIC DNA]</scope>
    <source>
        <strain evidence="2 3">8244</strain>
    </source>
</reference>
<dbReference type="AlphaFoldDB" id="A0A090ZP36"/>
<evidence type="ECO:0000256" key="1">
    <source>
        <dbReference type="SAM" id="SignalP"/>
    </source>
</evidence>
<dbReference type="RefSeq" id="WP_036624200.1">
    <property type="nucleotide sequence ID" value="NZ_JAKOBR010000033.1"/>
</dbReference>
<dbReference type="EMBL" id="JMQA01000001">
    <property type="protein sequence ID" value="KFN12183.1"/>
    <property type="molecule type" value="Genomic_DNA"/>
</dbReference>
<evidence type="ECO:0000313" key="3">
    <source>
        <dbReference type="Proteomes" id="UP000029278"/>
    </source>
</evidence>
<evidence type="ECO:0000313" key="2">
    <source>
        <dbReference type="EMBL" id="KFN12183.1"/>
    </source>
</evidence>
<dbReference type="GeneID" id="77008297"/>
<dbReference type="HOGENOM" id="CLU_1516459_0_0_9"/>
<keyword evidence="1" id="KW-0732">Signal</keyword>
<sequence>MKKFLMKCSLALVALVGLTDTSYVLASPKANGECYPITFFDTLEKAVTEYKELTASSSPVLMPTWLPFDATLKSVRIVGCGSVLKTEYVSDNQKIRVHVNAQIENSKLSGSYAVSLSDGTKAEYKDGKLFYVLRFDKEERNYMIVIDKINGKHIKEDAVIEYLQKIANSLAVVKGDR</sequence>
<name>A0A090ZP36_PAEMA</name>
<gene>
    <name evidence="2" type="ORF">DJ90_2060</name>
</gene>
<accession>A0A090ZP36</accession>